<evidence type="ECO:0000256" key="1">
    <source>
        <dbReference type="ARBA" id="ARBA00006721"/>
    </source>
</evidence>
<dbReference type="CDD" id="cd06532">
    <property type="entry name" value="Glyco_transf_25"/>
    <property type="match status" value="1"/>
</dbReference>
<dbReference type="RefSeq" id="XP_007827472.1">
    <property type="nucleotide sequence ID" value="XM_007829281.1"/>
</dbReference>
<dbReference type="GeneID" id="19265713"/>
<dbReference type="KEGG" id="pfy:PFICI_00700"/>
<dbReference type="Proteomes" id="UP000030651">
    <property type="component" value="Unassembled WGS sequence"/>
</dbReference>
<keyword evidence="2" id="KW-0328">Glycosyltransferase</keyword>
<dbReference type="InParanoid" id="W3XMY5"/>
<dbReference type="InterPro" id="IPR002654">
    <property type="entry name" value="Glyco_trans_25"/>
</dbReference>
<evidence type="ECO:0000256" key="2">
    <source>
        <dbReference type="ARBA" id="ARBA00022676"/>
    </source>
</evidence>
<dbReference type="GO" id="GO:0016740">
    <property type="term" value="F:transferase activity"/>
    <property type="evidence" value="ECO:0007669"/>
    <property type="project" value="UniProtKB-KW"/>
</dbReference>
<evidence type="ECO:0000313" key="5">
    <source>
        <dbReference type="Proteomes" id="UP000030651"/>
    </source>
</evidence>
<dbReference type="eggNOG" id="ENOG502SHN6">
    <property type="taxonomic scope" value="Eukaryota"/>
</dbReference>
<evidence type="ECO:0000313" key="4">
    <source>
        <dbReference type="EMBL" id="ETS86872.1"/>
    </source>
</evidence>
<evidence type="ECO:0000256" key="3">
    <source>
        <dbReference type="ARBA" id="ARBA00022679"/>
    </source>
</evidence>
<reference evidence="5" key="1">
    <citation type="journal article" date="2015" name="BMC Genomics">
        <title>Genomic and transcriptomic analysis of the endophytic fungus Pestalotiopsis fici reveals its lifestyle and high potential for synthesis of natural products.</title>
        <authorList>
            <person name="Wang X."/>
            <person name="Zhang X."/>
            <person name="Liu L."/>
            <person name="Xiang M."/>
            <person name="Wang W."/>
            <person name="Sun X."/>
            <person name="Che Y."/>
            <person name="Guo L."/>
            <person name="Liu G."/>
            <person name="Guo L."/>
            <person name="Wang C."/>
            <person name="Yin W.B."/>
            <person name="Stadler M."/>
            <person name="Zhang X."/>
            <person name="Liu X."/>
        </authorList>
    </citation>
    <scope>NUCLEOTIDE SEQUENCE [LARGE SCALE GENOMIC DNA]</scope>
    <source>
        <strain evidence="5">W106-1 / CGMCC3.15140</strain>
    </source>
</reference>
<organism evidence="4 5">
    <name type="scientific">Pestalotiopsis fici (strain W106-1 / CGMCC3.15140)</name>
    <dbReference type="NCBI Taxonomy" id="1229662"/>
    <lineage>
        <taxon>Eukaryota</taxon>
        <taxon>Fungi</taxon>
        <taxon>Dikarya</taxon>
        <taxon>Ascomycota</taxon>
        <taxon>Pezizomycotina</taxon>
        <taxon>Sordariomycetes</taxon>
        <taxon>Xylariomycetidae</taxon>
        <taxon>Amphisphaeriales</taxon>
        <taxon>Sporocadaceae</taxon>
        <taxon>Pestalotiopsis</taxon>
    </lineage>
</organism>
<evidence type="ECO:0008006" key="6">
    <source>
        <dbReference type="Google" id="ProtNLM"/>
    </source>
</evidence>
<name>W3XMY5_PESFW</name>
<dbReference type="InterPro" id="IPR050757">
    <property type="entry name" value="Collagen_mod_GT25"/>
</dbReference>
<dbReference type="HOGENOM" id="CLU_032992_1_1_1"/>
<keyword evidence="3" id="KW-0808">Transferase</keyword>
<dbReference type="EMBL" id="KI912109">
    <property type="protein sequence ID" value="ETS86872.1"/>
    <property type="molecule type" value="Genomic_DNA"/>
</dbReference>
<sequence>MGELLTLMRSSSRQMQFGIAALIIISLLIYHSKLGLSETESPSSVITKSTQSKQRLYGGDYHGRSSPDINRVTNSTLGFSNIFVVGLPDRSDKRDALSLTSAATGFHVEFVDGVKGETIPDKAVPFGVDRHLLMETNLGSWRGHMNAVRRIIEEDLETALIMEDDMDWDVRLRSQLESVATGAREIMSSGSSPSSPYGDEWDVLWLGHCGDFFPEAASENAGKPPHPKYTILKDETVAPLDKITGLVDFRKYPEFTRWVHISGAPICTFAYALTQRGARKMMYGLSVDRLSGPIDNALADMCRDGAAGNKDGLRAKCISVTPPVFFHHKAKGRLAGDSDIQNVDSNEIRQKGTTENIVWSARNNIKNMLMNAEMENQFGEY</sequence>
<comment type="similarity">
    <text evidence="1">Belongs to the glycosyltransferase 25 family.</text>
</comment>
<gene>
    <name evidence="4" type="ORF">PFICI_00700</name>
</gene>
<proteinExistence type="inferred from homology"/>
<dbReference type="OMA" id="HTRIIME"/>
<dbReference type="PANTHER" id="PTHR10730:SF53">
    <property type="entry name" value="GLYCOSYLTRANSFERASE 25 FAMILY MEMBER"/>
    <property type="match status" value="1"/>
</dbReference>
<dbReference type="PANTHER" id="PTHR10730">
    <property type="entry name" value="PROCOLLAGEN-LYSINE,2-OXOGLUTARATE 5-DIOXYGENASE/GLYCOSYLTRANSFERASE 25 FAMILY MEMBER"/>
    <property type="match status" value="1"/>
</dbReference>
<dbReference type="AlphaFoldDB" id="W3XMY5"/>
<accession>W3XMY5</accession>
<protein>
    <recommendedName>
        <fullName evidence="6">Glycosyltransferase family 25 protein</fullName>
    </recommendedName>
</protein>
<keyword evidence="5" id="KW-1185">Reference proteome</keyword>
<dbReference type="OrthoDB" id="47375at2759"/>